<dbReference type="RefSeq" id="XP_008900113.1">
    <property type="nucleotide sequence ID" value="XM_008901865.1"/>
</dbReference>
<dbReference type="GeneID" id="20188878"/>
<dbReference type="EMBL" id="KI669572">
    <property type="protein sequence ID" value="ETN14568.1"/>
    <property type="molecule type" value="Genomic_DNA"/>
</dbReference>
<dbReference type="VEuPathDB" id="FungiDB:PPTG_07586"/>
<sequence length="224" mass="26131">MWSFLSGRSNSTLHSIDFPLQALQDAISTGNESNVWKVLRQQRIRNELIHSTTTHKVPRDAQQQKCNVFTCVQAAVQENLPRVVLAMYRFNQDDVRLATWYALYRLKSDQKVKLSRDLIALAQTQRRLWLWDRIGALVLLRHRQVTPRRASQRQVYAVHPVALTPVEAFKIILSFIDLHESREARLLKFLIEARQCPICSRLCIPGHCKAGRLRKMERRVSKRP</sequence>
<accession>W2QN61</accession>
<dbReference type="RefSeq" id="XP_008917194.1">
    <property type="nucleotide sequence ID" value="XM_008918946.1"/>
</dbReference>
<proteinExistence type="predicted"/>
<evidence type="ECO:0000313" key="1">
    <source>
        <dbReference type="EMBL" id="ETM97507.1"/>
    </source>
</evidence>
<dbReference type="Proteomes" id="UP000018817">
    <property type="component" value="Unassembled WGS sequence"/>
</dbReference>
<dbReference type="GeneID" id="20177444"/>
<dbReference type="OrthoDB" id="96742at2759"/>
<dbReference type="AlphaFoldDB" id="W2QN61"/>
<gene>
    <name evidence="2" type="ORF">PPTG_07586</name>
    <name evidence="1" type="ORF">PPTG_20255</name>
</gene>
<name>W2QN61_PHYN3</name>
<reference evidence="3" key="1">
    <citation type="submission" date="2011-12" db="EMBL/GenBank/DDBJ databases">
        <authorList>
            <consortium name="The Broad Institute Genome Sequencing Platform"/>
            <person name="Russ C."/>
            <person name="Tyler B."/>
            <person name="Panabieres F."/>
            <person name="Shan W."/>
            <person name="Tripathy S."/>
            <person name="Grunwald N."/>
            <person name="Machado M."/>
            <person name="Young S.K."/>
            <person name="Zeng Q."/>
            <person name="Gargeya S."/>
            <person name="Fitzgerald M."/>
            <person name="Haas B."/>
            <person name="Abouelleil A."/>
            <person name="Alvarado L."/>
            <person name="Arachchi H.M."/>
            <person name="Berlin A."/>
            <person name="Chapman S.B."/>
            <person name="Gearin G."/>
            <person name="Goldberg J."/>
            <person name="Griggs A."/>
            <person name="Gujja S."/>
            <person name="Hansen M."/>
            <person name="Heiman D."/>
            <person name="Howarth C."/>
            <person name="Larimer J."/>
            <person name="Lui A."/>
            <person name="MacDonald P.J.P."/>
            <person name="McCowen C."/>
            <person name="Montmayeur A."/>
            <person name="Murphy C."/>
            <person name="Neiman D."/>
            <person name="Pearson M."/>
            <person name="Priest M."/>
            <person name="Roberts A."/>
            <person name="Saif S."/>
            <person name="Shea T."/>
            <person name="Sisk P."/>
            <person name="Stolte C."/>
            <person name="Sykes S."/>
            <person name="Wortman J."/>
            <person name="Nusbaum C."/>
            <person name="Birren B."/>
        </authorList>
    </citation>
    <scope>NUCLEOTIDE SEQUENCE [LARGE SCALE GENOMIC DNA]</scope>
    <source>
        <strain evidence="3">INRA-310</strain>
    </source>
</reference>
<protein>
    <submittedName>
        <fullName evidence="2">Uncharacterized protein</fullName>
    </submittedName>
</protein>
<dbReference type="VEuPathDB" id="FungiDB:PPTG_20255"/>
<evidence type="ECO:0000313" key="2">
    <source>
        <dbReference type="EMBL" id="ETN14568.1"/>
    </source>
</evidence>
<dbReference type="EMBL" id="KI669952">
    <property type="protein sequence ID" value="ETM97507.1"/>
    <property type="molecule type" value="Genomic_DNA"/>
</dbReference>
<evidence type="ECO:0000313" key="3">
    <source>
        <dbReference type="Proteomes" id="UP000018817"/>
    </source>
</evidence>
<organism evidence="2 3">
    <name type="scientific">Phytophthora nicotianae (strain INRA-310)</name>
    <name type="common">Phytophthora parasitica</name>
    <dbReference type="NCBI Taxonomy" id="761204"/>
    <lineage>
        <taxon>Eukaryota</taxon>
        <taxon>Sar</taxon>
        <taxon>Stramenopiles</taxon>
        <taxon>Oomycota</taxon>
        <taxon>Peronosporomycetes</taxon>
        <taxon>Peronosporales</taxon>
        <taxon>Peronosporaceae</taxon>
        <taxon>Phytophthora</taxon>
    </lineage>
</organism>
<reference evidence="2 3" key="2">
    <citation type="submission" date="2013-11" db="EMBL/GenBank/DDBJ databases">
        <title>The Genome Sequence of Phytophthora parasitica INRA-310.</title>
        <authorList>
            <consortium name="The Broad Institute Genomics Platform"/>
            <person name="Russ C."/>
            <person name="Tyler B."/>
            <person name="Panabieres F."/>
            <person name="Shan W."/>
            <person name="Tripathy S."/>
            <person name="Grunwald N."/>
            <person name="Machado M."/>
            <person name="Johnson C.S."/>
            <person name="Arredondo F."/>
            <person name="Hong C."/>
            <person name="Coffey M."/>
            <person name="Young S.K."/>
            <person name="Zeng Q."/>
            <person name="Gargeya S."/>
            <person name="Fitzgerald M."/>
            <person name="Abouelleil A."/>
            <person name="Alvarado L."/>
            <person name="Chapman S.B."/>
            <person name="Gainer-Dewar J."/>
            <person name="Goldberg J."/>
            <person name="Griggs A."/>
            <person name="Gujja S."/>
            <person name="Hansen M."/>
            <person name="Howarth C."/>
            <person name="Imamovic A."/>
            <person name="Ireland A."/>
            <person name="Larimer J."/>
            <person name="McCowan C."/>
            <person name="Murphy C."/>
            <person name="Pearson M."/>
            <person name="Poon T.W."/>
            <person name="Priest M."/>
            <person name="Roberts A."/>
            <person name="Saif S."/>
            <person name="Shea T."/>
            <person name="Sykes S."/>
            <person name="Wortman J."/>
            <person name="Nusbaum C."/>
            <person name="Birren B."/>
        </authorList>
    </citation>
    <scope>NUCLEOTIDE SEQUENCE [LARGE SCALE GENOMIC DNA]</scope>
    <source>
        <strain evidence="2 3">INRA-310</strain>
    </source>
</reference>